<proteinExistence type="predicted"/>
<organism evidence="1 2">
    <name type="scientific">Labilibaculum filiforme</name>
    <dbReference type="NCBI Taxonomy" id="1940526"/>
    <lineage>
        <taxon>Bacteria</taxon>
        <taxon>Pseudomonadati</taxon>
        <taxon>Bacteroidota</taxon>
        <taxon>Bacteroidia</taxon>
        <taxon>Marinilabiliales</taxon>
        <taxon>Marinifilaceae</taxon>
        <taxon>Labilibaculum</taxon>
    </lineage>
</organism>
<dbReference type="SUPFAM" id="SSF81593">
    <property type="entry name" value="Nucleotidyltransferase substrate binding subunit/domain"/>
    <property type="match status" value="1"/>
</dbReference>
<comment type="caution">
    <text evidence="1">The sequence shown here is derived from an EMBL/GenBank/DDBJ whole genome shotgun (WGS) entry which is preliminary data.</text>
</comment>
<gene>
    <name evidence="1" type="ORF">BZG02_06305</name>
</gene>
<dbReference type="Gene3D" id="1.20.120.330">
    <property type="entry name" value="Nucleotidyltransferases domain 2"/>
    <property type="match status" value="1"/>
</dbReference>
<dbReference type="OrthoDB" id="9810452at2"/>
<keyword evidence="1" id="KW-0808">Transferase</keyword>
<keyword evidence="2" id="KW-1185">Reference proteome</keyword>
<sequence>MNQGKDIRWRQRFQNFEKAYTVLDKTMKIISPSEIEIMAVIQAFELSFELAWKVMKDYLESEGFDPKSPRETIKHAFQVKLVEDGHVWMDALKDRNLTVHTYDEAFAKEMGLKIKNNYYPAIKCLYVKMKEWL</sequence>
<dbReference type="GO" id="GO:0016740">
    <property type="term" value="F:transferase activity"/>
    <property type="evidence" value="ECO:0007669"/>
    <property type="project" value="UniProtKB-KW"/>
</dbReference>
<evidence type="ECO:0000313" key="2">
    <source>
        <dbReference type="Proteomes" id="UP000233535"/>
    </source>
</evidence>
<dbReference type="Proteomes" id="UP000233535">
    <property type="component" value="Unassembled WGS sequence"/>
</dbReference>
<dbReference type="NCBIfam" id="TIGR01987">
    <property type="entry name" value="HI0074"/>
    <property type="match status" value="1"/>
</dbReference>
<protein>
    <submittedName>
        <fullName evidence="1">Nucleotidyltransferase</fullName>
    </submittedName>
</protein>
<name>A0A2N3I289_9BACT</name>
<dbReference type="RefSeq" id="WP_101260565.1">
    <property type="nucleotide sequence ID" value="NZ_MVDD01000003.1"/>
</dbReference>
<accession>A0A2N3I289</accession>
<dbReference type="AlphaFoldDB" id="A0A2N3I289"/>
<dbReference type="Pfam" id="PF08780">
    <property type="entry name" value="NTase_sub_bind"/>
    <property type="match status" value="1"/>
</dbReference>
<evidence type="ECO:0000313" key="1">
    <source>
        <dbReference type="EMBL" id="PKQ64420.1"/>
    </source>
</evidence>
<dbReference type="EMBL" id="MVDD01000003">
    <property type="protein sequence ID" value="PKQ64420.1"/>
    <property type="molecule type" value="Genomic_DNA"/>
</dbReference>
<reference evidence="1 2" key="1">
    <citation type="journal article" date="2017" name="Front. Microbiol.">
        <title>Labilibaculum manganireducens gen. nov., sp. nov. and Labilibaculum filiforme sp. nov., Novel Bacteroidetes Isolated from Subsurface Sediments of the Baltic Sea.</title>
        <authorList>
            <person name="Vandieken V."/>
            <person name="Marshall I.P."/>
            <person name="Niemann H."/>
            <person name="Engelen B."/>
            <person name="Cypionka H."/>
        </authorList>
    </citation>
    <scope>NUCLEOTIDE SEQUENCE [LARGE SCALE GENOMIC DNA]</scope>
    <source>
        <strain evidence="1 2">59.16B</strain>
    </source>
</reference>
<dbReference type="InterPro" id="IPR010235">
    <property type="entry name" value="HepT"/>
</dbReference>